<evidence type="ECO:0000256" key="3">
    <source>
        <dbReference type="ARBA" id="ARBA00023136"/>
    </source>
</evidence>
<dbReference type="GO" id="GO:0022857">
    <property type="term" value="F:transmembrane transporter activity"/>
    <property type="evidence" value="ECO:0007669"/>
    <property type="project" value="InterPro"/>
</dbReference>
<dbReference type="Pfam" id="PF07690">
    <property type="entry name" value="MFS_1"/>
    <property type="match status" value="1"/>
</dbReference>
<dbReference type="SUPFAM" id="SSF103473">
    <property type="entry name" value="MFS general substrate transporter"/>
    <property type="match status" value="1"/>
</dbReference>
<evidence type="ECO:0000313" key="6">
    <source>
        <dbReference type="EMBL" id="SHF20609.1"/>
    </source>
</evidence>
<feature type="transmembrane region" description="Helical" evidence="4">
    <location>
        <begin position="232"/>
        <end position="251"/>
    </location>
</feature>
<feature type="transmembrane region" description="Helical" evidence="4">
    <location>
        <begin position="92"/>
        <end position="117"/>
    </location>
</feature>
<accession>A0A1M4ZRE3</accession>
<dbReference type="PROSITE" id="PS50850">
    <property type="entry name" value="MFS"/>
    <property type="match status" value="1"/>
</dbReference>
<dbReference type="InterPro" id="IPR020846">
    <property type="entry name" value="MFS_dom"/>
</dbReference>
<dbReference type="InterPro" id="IPR011701">
    <property type="entry name" value="MFS"/>
</dbReference>
<proteinExistence type="predicted"/>
<dbReference type="OrthoDB" id="42033at2"/>
<reference evidence="6" key="1">
    <citation type="submission" date="2016-11" db="EMBL/GenBank/DDBJ databases">
        <authorList>
            <person name="Varghese N."/>
            <person name="Submissions S."/>
        </authorList>
    </citation>
    <scope>NUCLEOTIDE SEQUENCE [LARGE SCALE GENOMIC DNA]</scope>
    <source>
        <strain evidence="6">DSM 16785</strain>
    </source>
</reference>
<name>A0A1M4ZRE3_MARH1</name>
<gene>
    <name evidence="6" type="ORF">SAMN02745164_02001</name>
</gene>
<comment type="caution">
    <text evidence="6">The sequence shown here is derived from an EMBL/GenBank/DDBJ whole genome shotgun (WGS) entry which is preliminary data.</text>
</comment>
<organism evidence="6 7">
    <name type="scientific">Marinitoga hydrogenitolerans (strain DSM 16785 / JCM 12826 / AT1271)</name>
    <dbReference type="NCBI Taxonomy" id="1122195"/>
    <lineage>
        <taxon>Bacteria</taxon>
        <taxon>Thermotogati</taxon>
        <taxon>Thermotogota</taxon>
        <taxon>Thermotogae</taxon>
        <taxon>Petrotogales</taxon>
        <taxon>Petrotogaceae</taxon>
        <taxon>Marinitoga</taxon>
    </lineage>
</organism>
<dbReference type="InterPro" id="IPR036259">
    <property type="entry name" value="MFS_trans_sf"/>
</dbReference>
<dbReference type="Proteomes" id="UP000184334">
    <property type="component" value="Unassembled WGS sequence"/>
</dbReference>
<keyword evidence="2 4" id="KW-1133">Transmembrane helix</keyword>
<dbReference type="AlphaFoldDB" id="A0A1M4ZRE3"/>
<sequence>MKKNLRFILFLPFLQVFVQVGIASSFPQLTEMFGSTLLASTFIGITPLVSILFGSFWGRILESKGESKTFLYSMALWSTALYLSGMSMKLPILAIVFRALQGIADSALFSNALTVITKADFSEKEQTKYFGLIEFLASFGAVMGPLVIGTGFIYMSYYVLMTVGIILFITTLFVYKQLPVIEIHLEKAKKQVTKFSPRIFLAAFFGILTLAVIVGFQATMPFFIEKYINNPIFGKIYISIFALALMLGNLFKHKISGIKIWIPLTTFATLILSMFVGSNSIVGFLFLIIISGLFLGLSLTMSSEYASYLSVGFEEKGMAVFSAFRISGNFFGPYLSIFYSIGGMNFFILALSLISLVSTFFLFNFKKNFNEIKEI</sequence>
<evidence type="ECO:0000256" key="4">
    <source>
        <dbReference type="SAM" id="Phobius"/>
    </source>
</evidence>
<feature type="transmembrane region" description="Helical" evidence="4">
    <location>
        <begin position="258"/>
        <end position="275"/>
    </location>
</feature>
<feature type="transmembrane region" description="Helical" evidence="4">
    <location>
        <begin position="129"/>
        <end position="148"/>
    </location>
</feature>
<feature type="transmembrane region" description="Helical" evidence="4">
    <location>
        <begin position="69"/>
        <end position="86"/>
    </location>
</feature>
<feature type="transmembrane region" description="Helical" evidence="4">
    <location>
        <begin position="33"/>
        <end position="57"/>
    </location>
</feature>
<dbReference type="STRING" id="1122195.SAMN02745164_02001"/>
<feature type="transmembrane region" description="Helical" evidence="4">
    <location>
        <begin position="320"/>
        <end position="341"/>
    </location>
</feature>
<dbReference type="PRINTS" id="PR01036">
    <property type="entry name" value="TCRTETB"/>
</dbReference>
<feature type="transmembrane region" description="Helical" evidence="4">
    <location>
        <begin position="154"/>
        <end position="178"/>
    </location>
</feature>
<protein>
    <submittedName>
        <fullName evidence="6">Major Facilitator Superfamily protein</fullName>
    </submittedName>
</protein>
<evidence type="ECO:0000256" key="2">
    <source>
        <dbReference type="ARBA" id="ARBA00022989"/>
    </source>
</evidence>
<feature type="transmembrane region" description="Helical" evidence="4">
    <location>
        <begin position="199"/>
        <end position="220"/>
    </location>
</feature>
<evidence type="ECO:0000259" key="5">
    <source>
        <dbReference type="PROSITE" id="PS50850"/>
    </source>
</evidence>
<keyword evidence="7" id="KW-1185">Reference proteome</keyword>
<keyword evidence="3 4" id="KW-0472">Membrane</keyword>
<dbReference type="EMBL" id="FQUI01000046">
    <property type="protein sequence ID" value="SHF20609.1"/>
    <property type="molecule type" value="Genomic_DNA"/>
</dbReference>
<feature type="transmembrane region" description="Helical" evidence="4">
    <location>
        <begin position="347"/>
        <end position="365"/>
    </location>
</feature>
<keyword evidence="1 4" id="KW-0812">Transmembrane</keyword>
<dbReference type="Gene3D" id="1.20.1250.20">
    <property type="entry name" value="MFS general substrate transporter like domains"/>
    <property type="match status" value="1"/>
</dbReference>
<feature type="domain" description="Major facilitator superfamily (MFS) profile" evidence="5">
    <location>
        <begin position="4"/>
        <end position="367"/>
    </location>
</feature>
<feature type="transmembrane region" description="Helical" evidence="4">
    <location>
        <begin position="281"/>
        <end position="299"/>
    </location>
</feature>
<dbReference type="RefSeq" id="WP_072865892.1">
    <property type="nucleotide sequence ID" value="NZ_FQUI01000046.1"/>
</dbReference>
<evidence type="ECO:0000313" key="7">
    <source>
        <dbReference type="Proteomes" id="UP000184334"/>
    </source>
</evidence>
<evidence type="ECO:0000256" key="1">
    <source>
        <dbReference type="ARBA" id="ARBA00022692"/>
    </source>
</evidence>